<sequence>MSTHHYLNPITAAQRFMPYELGRQFQRFHDDHPELLTMLTEEDWRWIIEVYSKTKPQPGEERHPDEWTGSTESISSVLPRWRRFMRAKHPYTGFMIEHSTTGRRARCKDKRCRIPGRNPDDDSKPEGQDLTLKGREWISRKVPKRIIKLSGTSTTTPALSKRALTTAIPRANGGDCRQELSA</sequence>
<reference evidence="1" key="2">
    <citation type="journal article" date="2010" name="Nature">
        <title>Comparative genomics reveals mobile pathogenicity chromosomes in Fusarium.</title>
        <authorList>
            <person name="Ma L.J."/>
            <person name="van der Does H.C."/>
            <person name="Borkovich K.A."/>
            <person name="Coleman J.J."/>
            <person name="Daboussi M.J."/>
            <person name="Di Pietro A."/>
            <person name="Dufresne M."/>
            <person name="Freitag M."/>
            <person name="Grabherr M."/>
            <person name="Henrissat B."/>
            <person name="Houterman P.M."/>
            <person name="Kang S."/>
            <person name="Shim W.B."/>
            <person name="Woloshuk C."/>
            <person name="Xie X."/>
            <person name="Xu J.R."/>
            <person name="Antoniw J."/>
            <person name="Baker S.E."/>
            <person name="Bluhm B.H."/>
            <person name="Breakspear A."/>
            <person name="Brown D.W."/>
            <person name="Butchko R.A."/>
            <person name="Chapman S."/>
            <person name="Coulson R."/>
            <person name="Coutinho P.M."/>
            <person name="Danchin E.G."/>
            <person name="Diener A."/>
            <person name="Gale L.R."/>
            <person name="Gardiner D.M."/>
            <person name="Goff S."/>
            <person name="Hammond-Kosack K.E."/>
            <person name="Hilburn K."/>
            <person name="Hua-Van A."/>
            <person name="Jonkers W."/>
            <person name="Kazan K."/>
            <person name="Kodira C.D."/>
            <person name="Koehrsen M."/>
            <person name="Kumar L."/>
            <person name="Lee Y.H."/>
            <person name="Li L."/>
            <person name="Manners J.M."/>
            <person name="Miranda-Saavedra D."/>
            <person name="Mukherjee M."/>
            <person name="Park G."/>
            <person name="Park J."/>
            <person name="Park S.Y."/>
            <person name="Proctor R.H."/>
            <person name="Regev A."/>
            <person name="Ruiz-Roldan M.C."/>
            <person name="Sain D."/>
            <person name="Sakthikumar S."/>
            <person name="Sykes S."/>
            <person name="Schwartz D.C."/>
            <person name="Turgeon B.G."/>
            <person name="Wapinski I."/>
            <person name="Yoder O."/>
            <person name="Young S."/>
            <person name="Zeng Q."/>
            <person name="Zhou S."/>
            <person name="Galagan J."/>
            <person name="Cuomo C.A."/>
            <person name="Kistler H.C."/>
            <person name="Rep M."/>
        </authorList>
    </citation>
    <scope>NUCLEOTIDE SEQUENCE [LARGE SCALE GENOMIC DNA]</scope>
    <source>
        <strain evidence="1">4287</strain>
    </source>
</reference>
<evidence type="ECO:0000313" key="2">
    <source>
        <dbReference type="Proteomes" id="UP000009097"/>
    </source>
</evidence>
<proteinExistence type="predicted"/>
<organism evidence="1 2">
    <name type="scientific">Fusarium oxysporum f. sp. lycopersici (strain 4287 / CBS 123668 / FGSC 9935 / NRRL 34936)</name>
    <name type="common">Fusarium vascular wilt of tomato</name>
    <dbReference type="NCBI Taxonomy" id="426428"/>
    <lineage>
        <taxon>Eukaryota</taxon>
        <taxon>Fungi</taxon>
        <taxon>Dikarya</taxon>
        <taxon>Ascomycota</taxon>
        <taxon>Pezizomycotina</taxon>
        <taxon>Sordariomycetes</taxon>
        <taxon>Hypocreomycetidae</taxon>
        <taxon>Hypocreales</taxon>
        <taxon>Nectriaceae</taxon>
        <taxon>Fusarium</taxon>
        <taxon>Fusarium oxysporum species complex</taxon>
    </lineage>
</organism>
<accession>A0A0J9VTK0</accession>
<evidence type="ECO:0000313" key="1">
    <source>
        <dbReference type="EMBL" id="KNB14168.1"/>
    </source>
</evidence>
<dbReference type="RefSeq" id="XP_018252213.1">
    <property type="nucleotide sequence ID" value="XM_018393031.1"/>
</dbReference>
<dbReference type="EMBL" id="DS231714">
    <property type="protein sequence ID" value="KNB14168.1"/>
    <property type="molecule type" value="Genomic_DNA"/>
</dbReference>
<name>A0A0J9VTK0_FUSO4</name>
<dbReference type="GeneID" id="28954370"/>
<dbReference type="OrthoDB" id="5056413at2759"/>
<dbReference type="AlphaFoldDB" id="A0A0J9VTK0"/>
<gene>
    <name evidence="1" type="ORF">FOXG_13087</name>
</gene>
<dbReference type="Proteomes" id="UP000009097">
    <property type="component" value="Unassembled WGS sequence"/>
</dbReference>
<dbReference type="VEuPathDB" id="FungiDB:FOXG_13087"/>
<dbReference type="KEGG" id="fox:FOXG_13087"/>
<protein>
    <submittedName>
        <fullName evidence="1">Uncharacterized protein</fullName>
    </submittedName>
</protein>
<reference evidence="1" key="1">
    <citation type="submission" date="2007-04" db="EMBL/GenBank/DDBJ databases">
        <authorList>
            <consortium name="The Broad Institute Genome Sequencing Platform"/>
            <person name="Birren B."/>
            <person name="Lander E."/>
            <person name="Galagan J."/>
            <person name="Nusbaum C."/>
            <person name="Devon K."/>
            <person name="Ma L.-J."/>
            <person name="Jaffe D."/>
            <person name="Butler J."/>
            <person name="Alvarez P."/>
            <person name="Gnerre S."/>
            <person name="Grabherr M."/>
            <person name="Kleber M."/>
            <person name="Mauceli E."/>
            <person name="Brockman W."/>
            <person name="MacCallum I.A."/>
            <person name="Young S."/>
            <person name="LaButti K."/>
            <person name="DeCaprio D."/>
            <person name="Crawford M."/>
            <person name="Koehrsen M."/>
            <person name="Engels R."/>
            <person name="Montgomery P."/>
            <person name="Pearson M."/>
            <person name="Howarth C."/>
            <person name="Larson L."/>
            <person name="White J."/>
            <person name="O'Leary S."/>
            <person name="Kodira C."/>
            <person name="Zeng Q."/>
            <person name="Yandava C."/>
            <person name="Alvarado L."/>
            <person name="Kistler C."/>
            <person name="Shim W.-B."/>
            <person name="Kang S."/>
            <person name="Woloshuk C."/>
        </authorList>
    </citation>
    <scope>NUCLEOTIDE SEQUENCE</scope>
    <source>
        <strain evidence="1">4287</strain>
    </source>
</reference>